<evidence type="ECO:0000259" key="4">
    <source>
        <dbReference type="Pfam" id="PF03931"/>
    </source>
</evidence>
<protein>
    <recommendedName>
        <fullName evidence="4">SKP1 component POZ domain-containing protein</fullName>
    </recommendedName>
</protein>
<keyword evidence="3" id="KW-0833">Ubl conjugation pathway</keyword>
<gene>
    <name evidence="5" type="ORF">GIB67_004174</name>
</gene>
<dbReference type="EMBL" id="JACGCM010002201">
    <property type="protein sequence ID" value="KAF6143645.1"/>
    <property type="molecule type" value="Genomic_DNA"/>
</dbReference>
<name>A0A7J7LLV0_9MAGN</name>
<dbReference type="GO" id="GO:0006511">
    <property type="term" value="P:ubiquitin-dependent protein catabolic process"/>
    <property type="evidence" value="ECO:0007669"/>
    <property type="project" value="InterPro"/>
</dbReference>
<dbReference type="GO" id="GO:0009867">
    <property type="term" value="P:jasmonic acid mediated signaling pathway"/>
    <property type="evidence" value="ECO:0007669"/>
    <property type="project" value="UniProtKB-ARBA"/>
</dbReference>
<keyword evidence="6" id="KW-1185">Reference proteome</keyword>
<dbReference type="GO" id="GO:0016567">
    <property type="term" value="P:protein ubiquitination"/>
    <property type="evidence" value="ECO:0007669"/>
    <property type="project" value="UniProtKB-UniPathway"/>
</dbReference>
<evidence type="ECO:0000313" key="6">
    <source>
        <dbReference type="Proteomes" id="UP000541444"/>
    </source>
</evidence>
<sequence length="90" mass="10242">MLWFSSEQKELGFHLLCLIVSIVDLQQTALRKFTLNSSDGESFQVDEDVAMESQTIKHLIEDDCANNPVPLPNVMNSTMVKVIEYCKKHV</sequence>
<dbReference type="InterPro" id="IPR001232">
    <property type="entry name" value="SKP1-like"/>
</dbReference>
<evidence type="ECO:0000256" key="2">
    <source>
        <dbReference type="ARBA" id="ARBA00009993"/>
    </source>
</evidence>
<dbReference type="PANTHER" id="PTHR11165">
    <property type="entry name" value="SKP1"/>
    <property type="match status" value="1"/>
</dbReference>
<evidence type="ECO:0000256" key="3">
    <source>
        <dbReference type="ARBA" id="ARBA00022786"/>
    </source>
</evidence>
<dbReference type="InterPro" id="IPR016073">
    <property type="entry name" value="Skp1_comp_POZ"/>
</dbReference>
<accession>A0A7J7LLV0</accession>
<dbReference type="Proteomes" id="UP000541444">
    <property type="component" value="Unassembled WGS sequence"/>
</dbReference>
<dbReference type="InterPro" id="IPR016897">
    <property type="entry name" value="SKP1"/>
</dbReference>
<proteinExistence type="inferred from homology"/>
<comment type="pathway">
    <text evidence="1">Protein modification; protein ubiquitination.</text>
</comment>
<dbReference type="Gene3D" id="3.30.710.10">
    <property type="entry name" value="Potassium Channel Kv1.1, Chain A"/>
    <property type="match status" value="1"/>
</dbReference>
<dbReference type="Pfam" id="PF03931">
    <property type="entry name" value="Skp1_POZ"/>
    <property type="match status" value="1"/>
</dbReference>
<evidence type="ECO:0000256" key="1">
    <source>
        <dbReference type="ARBA" id="ARBA00004906"/>
    </source>
</evidence>
<dbReference type="InterPro" id="IPR011333">
    <property type="entry name" value="SKP1/BTB/POZ_sf"/>
</dbReference>
<feature type="domain" description="SKP1 component POZ" evidence="4">
    <location>
        <begin position="32"/>
        <end position="90"/>
    </location>
</feature>
<evidence type="ECO:0000313" key="5">
    <source>
        <dbReference type="EMBL" id="KAF6143645.1"/>
    </source>
</evidence>
<organism evidence="5 6">
    <name type="scientific">Kingdonia uniflora</name>
    <dbReference type="NCBI Taxonomy" id="39325"/>
    <lineage>
        <taxon>Eukaryota</taxon>
        <taxon>Viridiplantae</taxon>
        <taxon>Streptophyta</taxon>
        <taxon>Embryophyta</taxon>
        <taxon>Tracheophyta</taxon>
        <taxon>Spermatophyta</taxon>
        <taxon>Magnoliopsida</taxon>
        <taxon>Ranunculales</taxon>
        <taxon>Circaeasteraceae</taxon>
        <taxon>Kingdonia</taxon>
    </lineage>
</organism>
<dbReference type="SMART" id="SM00512">
    <property type="entry name" value="Skp1"/>
    <property type="match status" value="1"/>
</dbReference>
<dbReference type="UniPathway" id="UPA00143"/>
<dbReference type="AlphaFoldDB" id="A0A7J7LLV0"/>
<comment type="caution">
    <text evidence="5">The sequence shown here is derived from an EMBL/GenBank/DDBJ whole genome shotgun (WGS) entry which is preliminary data.</text>
</comment>
<dbReference type="SUPFAM" id="SSF54695">
    <property type="entry name" value="POZ domain"/>
    <property type="match status" value="1"/>
</dbReference>
<reference evidence="5 6" key="1">
    <citation type="journal article" date="2020" name="IScience">
        <title>Genome Sequencing of the Endangered Kingdonia uniflora (Circaeasteraceae, Ranunculales) Reveals Potential Mechanisms of Evolutionary Specialization.</title>
        <authorList>
            <person name="Sun Y."/>
            <person name="Deng T."/>
            <person name="Zhang A."/>
            <person name="Moore M.J."/>
            <person name="Landis J.B."/>
            <person name="Lin N."/>
            <person name="Zhang H."/>
            <person name="Zhang X."/>
            <person name="Huang J."/>
            <person name="Zhang X."/>
            <person name="Sun H."/>
            <person name="Wang H."/>
        </authorList>
    </citation>
    <scope>NUCLEOTIDE SEQUENCE [LARGE SCALE GENOMIC DNA]</scope>
    <source>
        <strain evidence="5">TB1705</strain>
        <tissue evidence="5">Leaf</tissue>
    </source>
</reference>
<comment type="similarity">
    <text evidence="2">Belongs to the SKP1 family.</text>
</comment>
<dbReference type="OrthoDB" id="7827685at2759"/>